<gene>
    <name evidence="5" type="ORF">NNL22_11955</name>
</gene>
<keyword evidence="2 3" id="KW-0732">Signal</keyword>
<dbReference type="SUPFAM" id="SSF53850">
    <property type="entry name" value="Periplasmic binding protein-like II"/>
    <property type="match status" value="1"/>
</dbReference>
<feature type="chain" id="PRO_5039151823" evidence="3">
    <location>
        <begin position="22"/>
        <end position="254"/>
    </location>
</feature>
<dbReference type="AlphaFoldDB" id="A0A9E8HNV9"/>
<name>A0A9E8HNV9_9ALTE</name>
<evidence type="ECO:0000256" key="1">
    <source>
        <dbReference type="ARBA" id="ARBA00010333"/>
    </source>
</evidence>
<proteinExistence type="inferred from homology"/>
<reference evidence="5" key="1">
    <citation type="submission" date="2022-07" db="EMBL/GenBank/DDBJ databases">
        <title>Alkalimarinus sp. nov., isolated from gut of a Alitta virens.</title>
        <authorList>
            <person name="Yang A.I."/>
            <person name="Shin N.-R."/>
        </authorList>
    </citation>
    <scope>NUCLEOTIDE SEQUENCE</scope>
    <source>
        <strain evidence="5">FA028</strain>
    </source>
</reference>
<dbReference type="Gene3D" id="3.40.190.10">
    <property type="entry name" value="Periplasmic binding protein-like II"/>
    <property type="match status" value="2"/>
</dbReference>
<sequence length="254" mass="29048">MRAISTLIFFVTLAICYNLNADTLKLAADPWCPYNCNTDDSQQGFMIDAARTIFEQSSISVEYKNINWARAKADLNKGIFDAVVGMSKNDDFDQWVFPREELGVEQMCVYTDDPNWRYTSTEDLHDVLLGVINSYEYGSDTDNYISQNKEARKVISISGINPLKRLIEMLRRDRIDALIENRYVMDHFLRHTSSTLRVAGCLSPPREVYIVFSKNNPKAEEYAEILSKGIIKLRTEGTLTKILAKYGVSDWKAP</sequence>
<dbReference type="SMART" id="SM00062">
    <property type="entry name" value="PBPb"/>
    <property type="match status" value="1"/>
</dbReference>
<dbReference type="Pfam" id="PF00497">
    <property type="entry name" value="SBP_bac_3"/>
    <property type="match status" value="1"/>
</dbReference>
<dbReference type="PANTHER" id="PTHR35936">
    <property type="entry name" value="MEMBRANE-BOUND LYTIC MUREIN TRANSGLYCOSYLASE F"/>
    <property type="match status" value="1"/>
</dbReference>
<dbReference type="EMBL" id="CP101527">
    <property type="protein sequence ID" value="UZW73751.1"/>
    <property type="molecule type" value="Genomic_DNA"/>
</dbReference>
<keyword evidence="6" id="KW-1185">Reference proteome</keyword>
<organism evidence="5 6">
    <name type="scientific">Alkalimarinus sediminis</name>
    <dbReference type="NCBI Taxonomy" id="1632866"/>
    <lineage>
        <taxon>Bacteria</taxon>
        <taxon>Pseudomonadati</taxon>
        <taxon>Pseudomonadota</taxon>
        <taxon>Gammaproteobacteria</taxon>
        <taxon>Alteromonadales</taxon>
        <taxon>Alteromonadaceae</taxon>
        <taxon>Alkalimarinus</taxon>
    </lineage>
</organism>
<dbReference type="InterPro" id="IPR001638">
    <property type="entry name" value="Solute-binding_3/MltF_N"/>
</dbReference>
<evidence type="ECO:0000259" key="4">
    <source>
        <dbReference type="SMART" id="SM00062"/>
    </source>
</evidence>
<evidence type="ECO:0000313" key="5">
    <source>
        <dbReference type="EMBL" id="UZW73751.1"/>
    </source>
</evidence>
<feature type="domain" description="Solute-binding protein family 3/N-terminal" evidence="4">
    <location>
        <begin position="23"/>
        <end position="250"/>
    </location>
</feature>
<protein>
    <submittedName>
        <fullName evidence="5">Transporter substrate-binding domain-containing protein</fullName>
    </submittedName>
</protein>
<evidence type="ECO:0000256" key="2">
    <source>
        <dbReference type="ARBA" id="ARBA00022729"/>
    </source>
</evidence>
<evidence type="ECO:0000313" key="6">
    <source>
        <dbReference type="Proteomes" id="UP001164472"/>
    </source>
</evidence>
<dbReference type="KEGG" id="asem:NNL22_11955"/>
<feature type="signal peptide" evidence="3">
    <location>
        <begin position="1"/>
        <end position="21"/>
    </location>
</feature>
<accession>A0A9E8HNV9</accession>
<dbReference type="PANTHER" id="PTHR35936:SF25">
    <property type="entry name" value="ABC TRANSPORTER SUBSTRATE-BINDING PROTEIN"/>
    <property type="match status" value="1"/>
</dbReference>
<comment type="similarity">
    <text evidence="1">Belongs to the bacterial solute-binding protein 3 family.</text>
</comment>
<dbReference type="Proteomes" id="UP001164472">
    <property type="component" value="Chromosome"/>
</dbReference>
<dbReference type="RefSeq" id="WP_251809892.1">
    <property type="nucleotide sequence ID" value="NZ_CP101527.1"/>
</dbReference>
<evidence type="ECO:0000256" key="3">
    <source>
        <dbReference type="SAM" id="SignalP"/>
    </source>
</evidence>